<dbReference type="RefSeq" id="WP_013331805.1">
    <property type="nucleotide sequence ID" value="NC_014532.2"/>
</dbReference>
<evidence type="ECO:0000256" key="1">
    <source>
        <dbReference type="SAM" id="Phobius"/>
    </source>
</evidence>
<feature type="transmembrane region" description="Helical" evidence="1">
    <location>
        <begin position="230"/>
        <end position="247"/>
    </location>
</feature>
<dbReference type="OrthoDB" id="7157734at2"/>
<feature type="transmembrane region" description="Helical" evidence="1">
    <location>
        <begin position="116"/>
        <end position="133"/>
    </location>
</feature>
<dbReference type="PANTHER" id="PTHR38457">
    <property type="entry name" value="REGULATOR ABRB-RELATED"/>
    <property type="match status" value="1"/>
</dbReference>
<feature type="transmembrane region" description="Helical" evidence="1">
    <location>
        <begin position="145"/>
        <end position="164"/>
    </location>
</feature>
<reference evidence="3" key="1">
    <citation type="journal article" date="2011" name="Environ. Microbiol.">
        <title>A blueprint of ectoine metabolism from the genome of the industrial producer Halomonas elongata DSM 2581(T).</title>
        <authorList>
            <person name="Schwibbert K."/>
            <person name="Marin-Sanguino A."/>
            <person name="Bagyan I."/>
            <person name="Heidrich G."/>
            <person name="Lentzen G."/>
            <person name="Seitz H."/>
            <person name="Rampp M."/>
            <person name="Schuster S.C."/>
            <person name="Klenk H.P."/>
            <person name="Pfeiffer F."/>
            <person name="Oesterhelt D."/>
            <person name="Kunte H.J."/>
        </authorList>
    </citation>
    <scope>NUCLEOTIDE SEQUENCE [LARGE SCALE GENOMIC DNA]</scope>
    <source>
        <strain evidence="3">ATCC 33173 / DSM 2581 / NBRC 15536 / NCIMB 2198 / 1H9</strain>
    </source>
</reference>
<dbReference type="PIRSF" id="PIRSF038991">
    <property type="entry name" value="Protein_AbrB"/>
    <property type="match status" value="1"/>
</dbReference>
<dbReference type="Pfam" id="PF05145">
    <property type="entry name" value="AbrB"/>
    <property type="match status" value="1"/>
</dbReference>
<dbReference type="PANTHER" id="PTHR38457:SF1">
    <property type="entry name" value="REGULATOR ABRB-RELATED"/>
    <property type="match status" value="1"/>
</dbReference>
<feature type="transmembrane region" description="Helical" evidence="1">
    <location>
        <begin position="259"/>
        <end position="284"/>
    </location>
</feature>
<dbReference type="Proteomes" id="UP000008707">
    <property type="component" value="Chromosome"/>
</dbReference>
<evidence type="ECO:0000313" key="2">
    <source>
        <dbReference type="EMBL" id="CBV41933.1"/>
    </source>
</evidence>
<dbReference type="EMBL" id="FN869568">
    <property type="protein sequence ID" value="CBV41933.1"/>
    <property type="molecule type" value="Genomic_DNA"/>
</dbReference>
<dbReference type="KEGG" id="hel:HELO_2049"/>
<dbReference type="eggNOG" id="COG3180">
    <property type="taxonomic scope" value="Bacteria"/>
</dbReference>
<accession>E1VA87</accession>
<dbReference type="AlphaFoldDB" id="E1VA87"/>
<feature type="transmembrane region" description="Helical" evidence="1">
    <location>
        <begin position="89"/>
        <end position="110"/>
    </location>
</feature>
<dbReference type="HOGENOM" id="CLU_050210_2_1_6"/>
<proteinExistence type="predicted"/>
<feature type="transmembrane region" description="Helical" evidence="1">
    <location>
        <begin position="290"/>
        <end position="310"/>
    </location>
</feature>
<keyword evidence="1" id="KW-0472">Membrane</keyword>
<feature type="transmembrane region" description="Helical" evidence="1">
    <location>
        <begin position="317"/>
        <end position="336"/>
    </location>
</feature>
<sequence length="350" mass="37548">MRPNVNRATVLALARALAVGAVGGALLQLTGLPLAWMLGPLLANLLVSMRGVDVRVPEGFRAWMLGVMGLVLGSRVTPQLAARILDWPLSVALLLAGVMASTAVAAAWYRRRGFDAVSAWFSAAPGAMSAMILTGERCGGDPRRIAVTQSLRVVLVILLLPPLFWALEDVDPVADAATPSLEDPWLLLLLPVLLPLGRWLRLPTPALLAPLLVAALMSGLDWARLSLPPLGMNLMLLVMGSAFGARFRGLSGARLKRYFVDGLVAALLALLVLSLFAEAIHQLVGVPRDVALLALAPGGIGELAILAVALDLDPIYVAFHHLVRMVALMFLAPFWARRLQRRADMPERHE</sequence>
<dbReference type="GO" id="GO:0016020">
    <property type="term" value="C:membrane"/>
    <property type="evidence" value="ECO:0007669"/>
    <property type="project" value="InterPro"/>
</dbReference>
<dbReference type="InterPro" id="IPR007820">
    <property type="entry name" value="AbrB_fam"/>
</dbReference>
<name>E1VA87_HALED</name>
<organism evidence="2 3">
    <name type="scientific">Halomonas elongata (strain ATCC 33173 / DSM 2581 / NBRC 15536 / NCIMB 2198 / 1H9)</name>
    <dbReference type="NCBI Taxonomy" id="768066"/>
    <lineage>
        <taxon>Bacteria</taxon>
        <taxon>Pseudomonadati</taxon>
        <taxon>Pseudomonadota</taxon>
        <taxon>Gammaproteobacteria</taxon>
        <taxon>Oceanospirillales</taxon>
        <taxon>Halomonadaceae</taxon>
        <taxon>Halomonas</taxon>
    </lineage>
</organism>
<protein>
    <submittedName>
        <fullName evidence="2">AbrB family protein</fullName>
    </submittedName>
</protein>
<dbReference type="InterPro" id="IPR017516">
    <property type="entry name" value="AbrB_dup"/>
</dbReference>
<keyword evidence="1" id="KW-1133">Transmembrane helix</keyword>
<dbReference type="GeneID" id="91009316"/>
<feature type="transmembrane region" description="Helical" evidence="1">
    <location>
        <begin position="12"/>
        <end position="39"/>
    </location>
</feature>
<evidence type="ECO:0000313" key="3">
    <source>
        <dbReference type="Proteomes" id="UP000008707"/>
    </source>
</evidence>
<dbReference type="STRING" id="768066.HELO_2049"/>
<gene>
    <name evidence="2" type="ordered locus">HELO_2049</name>
</gene>
<keyword evidence="1" id="KW-0812">Transmembrane</keyword>
<dbReference type="NCBIfam" id="TIGR03082">
    <property type="entry name" value="Gneg_AbrB_dup"/>
    <property type="match status" value="1"/>
</dbReference>
<dbReference type="GO" id="GO:0010468">
    <property type="term" value="P:regulation of gene expression"/>
    <property type="evidence" value="ECO:0007669"/>
    <property type="project" value="InterPro"/>
</dbReference>